<name>A0A7W7VT21_KITKI</name>
<dbReference type="EMBL" id="JACHJV010000001">
    <property type="protein sequence ID" value="MBB4921796.1"/>
    <property type="molecule type" value="Genomic_DNA"/>
</dbReference>
<keyword evidence="1" id="KW-1133">Transmembrane helix</keyword>
<keyword evidence="4" id="KW-1185">Reference proteome</keyword>
<comment type="caution">
    <text evidence="3">The sequence shown here is derived from an EMBL/GenBank/DDBJ whole genome shotgun (WGS) entry which is preliminary data.</text>
</comment>
<dbReference type="AlphaFoldDB" id="A0A7W7VT21"/>
<gene>
    <name evidence="3" type="ORF">FHR34_000789</name>
</gene>
<evidence type="ECO:0000313" key="4">
    <source>
        <dbReference type="Proteomes" id="UP000540506"/>
    </source>
</evidence>
<feature type="transmembrane region" description="Helical" evidence="1">
    <location>
        <begin position="20"/>
        <end position="38"/>
    </location>
</feature>
<dbReference type="Pfam" id="PF09851">
    <property type="entry name" value="SHOCT"/>
    <property type="match status" value="1"/>
</dbReference>
<dbReference type="InterPro" id="IPR018649">
    <property type="entry name" value="SHOCT"/>
</dbReference>
<evidence type="ECO:0000313" key="3">
    <source>
        <dbReference type="EMBL" id="MBB4921796.1"/>
    </source>
</evidence>
<feature type="domain" description="SHOCT" evidence="2">
    <location>
        <begin position="69"/>
        <end position="95"/>
    </location>
</feature>
<protein>
    <submittedName>
        <fullName evidence="3">Putative membrane protein</fullName>
    </submittedName>
</protein>
<keyword evidence="1" id="KW-0472">Membrane</keyword>
<proteinExistence type="predicted"/>
<evidence type="ECO:0000256" key="1">
    <source>
        <dbReference type="SAM" id="Phobius"/>
    </source>
</evidence>
<sequence>MHTTATGLLADDHWHGGPWFLIFPLLWLAFLVLVFVTLRRTAWRRGCYGGAGGPFGQGGRFGSAGHVQAPLAVLGERYARGEIDEDEYRARRAVLIERGPGDSGSGGA</sequence>
<organism evidence="3 4">
    <name type="scientific">Kitasatospora kifunensis</name>
    <name type="common">Streptomyces kifunensis</name>
    <dbReference type="NCBI Taxonomy" id="58351"/>
    <lineage>
        <taxon>Bacteria</taxon>
        <taxon>Bacillati</taxon>
        <taxon>Actinomycetota</taxon>
        <taxon>Actinomycetes</taxon>
        <taxon>Kitasatosporales</taxon>
        <taxon>Streptomycetaceae</taxon>
        <taxon>Kitasatospora</taxon>
    </lineage>
</organism>
<reference evidence="3 4" key="1">
    <citation type="submission" date="2020-08" db="EMBL/GenBank/DDBJ databases">
        <title>Sequencing the genomes of 1000 actinobacteria strains.</title>
        <authorList>
            <person name="Klenk H.-P."/>
        </authorList>
    </citation>
    <scope>NUCLEOTIDE SEQUENCE [LARGE SCALE GENOMIC DNA]</scope>
    <source>
        <strain evidence="3 4">DSM 41654</strain>
    </source>
</reference>
<keyword evidence="1" id="KW-0812">Transmembrane</keyword>
<dbReference type="RefSeq" id="WP_184934074.1">
    <property type="nucleotide sequence ID" value="NZ_JACHJV010000001.1"/>
</dbReference>
<dbReference type="Proteomes" id="UP000540506">
    <property type="component" value="Unassembled WGS sequence"/>
</dbReference>
<evidence type="ECO:0000259" key="2">
    <source>
        <dbReference type="Pfam" id="PF09851"/>
    </source>
</evidence>
<accession>A0A7W7VT21</accession>